<dbReference type="SUPFAM" id="SSF81383">
    <property type="entry name" value="F-box domain"/>
    <property type="match status" value="1"/>
</dbReference>
<feature type="domain" description="F-box protein At3g26010-like beta-propeller" evidence="2">
    <location>
        <begin position="120"/>
        <end position="240"/>
    </location>
</feature>
<reference evidence="4" key="2">
    <citation type="journal article" date="2018" name="Plant J.">
        <title>The Sorghum bicolor reference genome: improved assembly, gene annotations, a transcriptome atlas, and signatures of genome organization.</title>
        <authorList>
            <person name="McCormick R.F."/>
            <person name="Truong S.K."/>
            <person name="Sreedasyam A."/>
            <person name="Jenkins J."/>
            <person name="Shu S."/>
            <person name="Sims D."/>
            <person name="Kennedy M."/>
            <person name="Amirebrahimi M."/>
            <person name="Weers B.D."/>
            <person name="McKinley B."/>
            <person name="Mattison A."/>
            <person name="Morishige D.T."/>
            <person name="Grimwood J."/>
            <person name="Schmutz J."/>
            <person name="Mullet J.E."/>
        </authorList>
    </citation>
    <scope>NUCLEOTIDE SEQUENCE [LARGE SCALE GENOMIC DNA]</scope>
    <source>
        <strain evidence="4">cv. BTx623</strain>
    </source>
</reference>
<dbReference type="InterPro" id="IPR036047">
    <property type="entry name" value="F-box-like_dom_sf"/>
</dbReference>
<protein>
    <recommendedName>
        <fullName evidence="2">F-box protein At3g26010-like beta-propeller domain-containing protein</fullName>
    </recommendedName>
</protein>
<dbReference type="Gramene" id="EER98109">
    <property type="protein sequence ID" value="EER98109"/>
    <property type="gene ID" value="SORBI_3002G060700"/>
</dbReference>
<dbReference type="Pfam" id="PF24750">
    <property type="entry name" value="b-prop_At3g26010-like"/>
    <property type="match status" value="1"/>
</dbReference>
<gene>
    <name evidence="3" type="ORF">SORBI_3002G060700</name>
</gene>
<dbReference type="PANTHER" id="PTHR35546:SF108">
    <property type="entry name" value="F-BOX DOMAIN-CONTAINING PROTEIN"/>
    <property type="match status" value="1"/>
</dbReference>
<dbReference type="HOGENOM" id="CLU_022847_1_0_1"/>
<feature type="region of interest" description="Disordered" evidence="1">
    <location>
        <begin position="54"/>
        <end position="84"/>
    </location>
</feature>
<dbReference type="EMBL" id="CM000761">
    <property type="protein sequence ID" value="EER98109.2"/>
    <property type="molecule type" value="Genomic_DNA"/>
</dbReference>
<keyword evidence="4" id="KW-1185">Reference proteome</keyword>
<evidence type="ECO:0000313" key="3">
    <source>
        <dbReference type="EMBL" id="EER98109.2"/>
    </source>
</evidence>
<dbReference type="Proteomes" id="UP000000768">
    <property type="component" value="Chromosome 2"/>
</dbReference>
<dbReference type="PANTHER" id="PTHR35546">
    <property type="entry name" value="F-BOX PROTEIN INTERACTION DOMAIN PROTEIN-RELATED"/>
    <property type="match status" value="1"/>
</dbReference>
<dbReference type="InterPro" id="IPR055290">
    <property type="entry name" value="At3g26010-like"/>
</dbReference>
<sequence length="268" mass="29699">MYCTKRMCDTEAAVAVLPDDPLVEILSRVPVKSVCRFKHRRDLIADPLHRKKRPQTLEGCGDDCDNGNGDGEHGGTDDSDDREPPRQFYGFIDVLQRSVRPVDFSYLTELPGPGILEETRLLHCCNGLLLFPVHYNGCDISGSYIICNPATKQCVAVASSGLTWHQMISESMVTSLLLNPGVRCHFNLVQVFVEGIETSVCVYSSETQAWSHNTIDRGSNCIAPYSPGVYVNGMLHLLSYWGKKLTSVDLEGNTQKIFPAPCQVGRDM</sequence>
<reference evidence="3 4" key="1">
    <citation type="journal article" date="2009" name="Nature">
        <title>The Sorghum bicolor genome and the diversification of grasses.</title>
        <authorList>
            <person name="Paterson A.H."/>
            <person name="Bowers J.E."/>
            <person name="Bruggmann R."/>
            <person name="Dubchak I."/>
            <person name="Grimwood J."/>
            <person name="Gundlach H."/>
            <person name="Haberer G."/>
            <person name="Hellsten U."/>
            <person name="Mitros T."/>
            <person name="Poliakov A."/>
            <person name="Schmutz J."/>
            <person name="Spannagl M."/>
            <person name="Tang H."/>
            <person name="Wang X."/>
            <person name="Wicker T."/>
            <person name="Bharti A.K."/>
            <person name="Chapman J."/>
            <person name="Feltus F.A."/>
            <person name="Gowik U."/>
            <person name="Grigoriev I.V."/>
            <person name="Lyons E."/>
            <person name="Maher C.A."/>
            <person name="Martis M."/>
            <person name="Narechania A."/>
            <person name="Otillar R.P."/>
            <person name="Penning B.W."/>
            <person name="Salamov A.A."/>
            <person name="Wang Y."/>
            <person name="Zhang L."/>
            <person name="Carpita N.C."/>
            <person name="Freeling M."/>
            <person name="Gingle A.R."/>
            <person name="Hash C.T."/>
            <person name="Keller B."/>
            <person name="Klein P."/>
            <person name="Kresovich S."/>
            <person name="McCann M.C."/>
            <person name="Ming R."/>
            <person name="Peterson D.G."/>
            <person name="Mehboob-ur-Rahman"/>
            <person name="Ware D."/>
            <person name="Westhoff P."/>
            <person name="Mayer K.F."/>
            <person name="Messing J."/>
            <person name="Rokhsar D.S."/>
        </authorList>
    </citation>
    <scope>NUCLEOTIDE SEQUENCE [LARGE SCALE GENOMIC DNA]</scope>
    <source>
        <strain evidence="4">cv. BTx623</strain>
    </source>
</reference>
<dbReference type="InterPro" id="IPR056592">
    <property type="entry name" value="Beta-prop_At3g26010-like"/>
</dbReference>
<evidence type="ECO:0000256" key="1">
    <source>
        <dbReference type="SAM" id="MobiDB-lite"/>
    </source>
</evidence>
<organism evidence="3 4">
    <name type="scientific">Sorghum bicolor</name>
    <name type="common">Sorghum</name>
    <name type="synonym">Sorghum vulgare</name>
    <dbReference type="NCBI Taxonomy" id="4558"/>
    <lineage>
        <taxon>Eukaryota</taxon>
        <taxon>Viridiplantae</taxon>
        <taxon>Streptophyta</taxon>
        <taxon>Embryophyta</taxon>
        <taxon>Tracheophyta</taxon>
        <taxon>Spermatophyta</taxon>
        <taxon>Magnoliopsida</taxon>
        <taxon>Liliopsida</taxon>
        <taxon>Poales</taxon>
        <taxon>Poaceae</taxon>
        <taxon>PACMAD clade</taxon>
        <taxon>Panicoideae</taxon>
        <taxon>Andropogonodae</taxon>
        <taxon>Andropogoneae</taxon>
        <taxon>Sorghinae</taxon>
        <taxon>Sorghum</taxon>
    </lineage>
</organism>
<dbReference type="AlphaFoldDB" id="C5XBS8"/>
<evidence type="ECO:0000259" key="2">
    <source>
        <dbReference type="Pfam" id="PF24750"/>
    </source>
</evidence>
<proteinExistence type="predicted"/>
<dbReference type="InParanoid" id="C5XBS8"/>
<evidence type="ECO:0000313" key="4">
    <source>
        <dbReference type="Proteomes" id="UP000000768"/>
    </source>
</evidence>
<name>C5XBS8_SORBI</name>
<accession>C5XBS8</accession>